<organism evidence="1 2">
    <name type="scientific">Micromonospora radicis</name>
    <dbReference type="NCBI Taxonomy" id="1894971"/>
    <lineage>
        <taxon>Bacteria</taxon>
        <taxon>Bacillati</taxon>
        <taxon>Actinomycetota</taxon>
        <taxon>Actinomycetes</taxon>
        <taxon>Micromonosporales</taxon>
        <taxon>Micromonosporaceae</taxon>
        <taxon>Micromonospora</taxon>
    </lineage>
</organism>
<comment type="caution">
    <text evidence="1">The sequence shown here is derived from an EMBL/GenBank/DDBJ whole genome shotgun (WGS) entry which is preliminary data.</text>
</comment>
<evidence type="ECO:0000313" key="1">
    <source>
        <dbReference type="EMBL" id="RIV41218.1"/>
    </source>
</evidence>
<reference evidence="1 2" key="1">
    <citation type="submission" date="2018-08" db="EMBL/GenBank/DDBJ databases">
        <title>Jishengella sp. nov., isolated from a root of Azadirachta indica A. Juss. var. siamensis Valenton.</title>
        <authorList>
            <person name="Kuncharoen N."/>
            <person name="Tanasupawat S."/>
            <person name="Kudo T."/>
            <person name="Ohkuma M."/>
        </authorList>
    </citation>
    <scope>NUCLEOTIDE SEQUENCE [LARGE SCALE GENOMIC DNA]</scope>
    <source>
        <strain evidence="1 2">AZ1-13</strain>
    </source>
</reference>
<proteinExistence type="predicted"/>
<dbReference type="EMBL" id="QXEC01000001">
    <property type="protein sequence ID" value="RIV41218.1"/>
    <property type="molecule type" value="Genomic_DNA"/>
</dbReference>
<dbReference type="RefSeq" id="WP_119572421.1">
    <property type="nucleotide sequence ID" value="NZ_QXEC01000001.1"/>
</dbReference>
<dbReference type="OrthoDB" id="3197455at2"/>
<keyword evidence="2" id="KW-1185">Reference proteome</keyword>
<gene>
    <name evidence="1" type="ORF">D2L64_00400</name>
</gene>
<accession>A0A418N127</accession>
<sequence length="62" mass="6634">MGDDAAAVGVSCAVHPDGVAAHVERQRTLLRAGWHLSDVFASRWSNDPIRAALDLSARIAPR</sequence>
<evidence type="ECO:0000313" key="2">
    <source>
        <dbReference type="Proteomes" id="UP000283832"/>
    </source>
</evidence>
<dbReference type="AlphaFoldDB" id="A0A418N127"/>
<protein>
    <submittedName>
        <fullName evidence="1">Uncharacterized protein</fullName>
    </submittedName>
</protein>
<name>A0A418N127_9ACTN</name>
<dbReference type="Proteomes" id="UP000283832">
    <property type="component" value="Unassembled WGS sequence"/>
</dbReference>